<proteinExistence type="predicted"/>
<sequence>MADTQDQNIQDIIERAEAAVRDARQSIEASDDNLRKLGLDPDKVRATLQAQPMDERQREEAEALFRQDMEAVDREVEQEAAYARQRSTPRAAGAPVKRPRTMV</sequence>
<evidence type="ECO:0000313" key="2">
    <source>
        <dbReference type="EMBL" id="AMG37252.1"/>
    </source>
</evidence>
<organism evidence="2 3">
    <name type="scientific">Alcaligenes xylosoxydans xylosoxydans</name>
    <name type="common">Achromobacter xylosoxidans</name>
    <dbReference type="NCBI Taxonomy" id="85698"/>
    <lineage>
        <taxon>Bacteria</taxon>
        <taxon>Pseudomonadati</taxon>
        <taxon>Pseudomonadota</taxon>
        <taxon>Betaproteobacteria</taxon>
        <taxon>Burkholderiales</taxon>
        <taxon>Alcaligenaceae</taxon>
        <taxon>Achromobacter</taxon>
    </lineage>
</organism>
<evidence type="ECO:0000313" key="3">
    <source>
        <dbReference type="Proteomes" id="UP000060602"/>
    </source>
</evidence>
<feature type="region of interest" description="Disordered" evidence="1">
    <location>
        <begin position="76"/>
        <end position="103"/>
    </location>
</feature>
<accession>A0A109XWN3</accession>
<protein>
    <submittedName>
        <fullName evidence="2">Uncharacterized protein</fullName>
    </submittedName>
</protein>
<gene>
    <name evidence="2" type="ORF">AL504_15270</name>
</gene>
<reference evidence="3" key="1">
    <citation type="submission" date="2015-12" db="EMBL/GenBank/DDBJ databases">
        <title>FDA dAtabase for Regulatory Grade micrObial Sequences (FDA-ARGOS): Supporting development and validation of Infectious Disease Dx tests.</title>
        <authorList>
            <person name="Case J."/>
            <person name="Tallon L."/>
            <person name="Sadzewicz L."/>
            <person name="Sengamalay N."/>
            <person name="Ott S."/>
            <person name="Godinez A."/>
            <person name="Nagaraj S."/>
            <person name="Nadendla S."/>
            <person name="Sichtig H."/>
        </authorList>
    </citation>
    <scope>NUCLEOTIDE SEQUENCE [LARGE SCALE GENOMIC DNA]</scope>
    <source>
        <strain evidence="3">FDAARGOS_147</strain>
    </source>
</reference>
<dbReference type="EMBL" id="CP014060">
    <property type="protein sequence ID" value="AMG37252.1"/>
    <property type="molecule type" value="Genomic_DNA"/>
</dbReference>
<dbReference type="RefSeq" id="WP_006392834.1">
    <property type="nucleotide sequence ID" value="NZ_CP014060.2"/>
</dbReference>
<dbReference type="AlphaFoldDB" id="A0A109XWN3"/>
<name>A0A109XWN3_ALCXX</name>
<evidence type="ECO:0000256" key="1">
    <source>
        <dbReference type="SAM" id="MobiDB-lite"/>
    </source>
</evidence>
<dbReference type="Proteomes" id="UP000060602">
    <property type="component" value="Chromosome"/>
</dbReference>